<dbReference type="KEGG" id="sbh:SBI_07355"/>
<dbReference type="STRING" id="749414.SBI_07355"/>
<evidence type="ECO:0000313" key="2">
    <source>
        <dbReference type="Proteomes" id="UP000000377"/>
    </source>
</evidence>
<dbReference type="HOGENOM" id="CLU_2977165_0_0_11"/>
<proteinExistence type="predicted"/>
<sequence length="58" mass="6409">MRAWATRAPAGPPPAAPATPYTARWPVLPATAYRPLARTAYCPFPPHAWCGRLEHRLT</sequence>
<dbReference type="Proteomes" id="UP000000377">
    <property type="component" value="Chromosome"/>
</dbReference>
<protein>
    <submittedName>
        <fullName evidence="1">Uncharacterized protein</fullName>
    </submittedName>
</protein>
<accession>D7C7C1</accession>
<dbReference type="AlphaFoldDB" id="D7C7C1"/>
<name>D7C7C1_STRBB</name>
<evidence type="ECO:0000313" key="1">
    <source>
        <dbReference type="EMBL" id="ADI10475.1"/>
    </source>
</evidence>
<organism evidence="1 2">
    <name type="scientific">Streptomyces bingchenggensis (strain BCW-1)</name>
    <dbReference type="NCBI Taxonomy" id="749414"/>
    <lineage>
        <taxon>Bacteria</taxon>
        <taxon>Bacillati</taxon>
        <taxon>Actinomycetota</taxon>
        <taxon>Actinomycetes</taxon>
        <taxon>Kitasatosporales</taxon>
        <taxon>Streptomycetaceae</taxon>
        <taxon>Streptomyces</taxon>
    </lineage>
</organism>
<keyword evidence="2" id="KW-1185">Reference proteome</keyword>
<reference evidence="1 2" key="1">
    <citation type="journal article" date="2010" name="J. Bacteriol.">
        <title>Genome sequence of the milbemycin-producing bacterium Streptomyces bingchenggensis.</title>
        <authorList>
            <person name="Wang X.J."/>
            <person name="Yan Y.J."/>
            <person name="Zhang B."/>
            <person name="An J."/>
            <person name="Wang J.J."/>
            <person name="Tian J."/>
            <person name="Jiang L."/>
            <person name="Chen Y.H."/>
            <person name="Huang S.X."/>
            <person name="Yin M."/>
            <person name="Zhang J."/>
            <person name="Gao A.L."/>
            <person name="Liu C.X."/>
            <person name="Zhu Z.X."/>
            <person name="Xiang W.S."/>
        </authorList>
    </citation>
    <scope>NUCLEOTIDE SEQUENCE [LARGE SCALE GENOMIC DNA]</scope>
    <source>
        <strain evidence="1 2">BCW-1</strain>
    </source>
</reference>
<dbReference type="PATRIC" id="fig|749414.3.peg.7565"/>
<gene>
    <name evidence="1" type="ordered locus">SBI_07355</name>
</gene>
<dbReference type="EMBL" id="CP002047">
    <property type="protein sequence ID" value="ADI10475.1"/>
    <property type="molecule type" value="Genomic_DNA"/>
</dbReference>